<dbReference type="EMBL" id="QAPF01000186">
    <property type="protein sequence ID" value="TEA13798.1"/>
    <property type="molecule type" value="Genomic_DNA"/>
</dbReference>
<reference evidence="1 2" key="1">
    <citation type="submission" date="2018-11" db="EMBL/GenBank/DDBJ databases">
        <title>Genome sequence and assembly of Colletotrichum sidae.</title>
        <authorList>
            <person name="Gan P."/>
            <person name="Shirasu K."/>
        </authorList>
    </citation>
    <scope>NUCLEOTIDE SEQUENCE [LARGE SCALE GENOMIC DNA]</scope>
    <source>
        <strain evidence="1 2">CBS 518.97</strain>
    </source>
</reference>
<accession>A0A4R8T8H2</accession>
<organism evidence="1 2">
    <name type="scientific">Colletotrichum sidae</name>
    <dbReference type="NCBI Taxonomy" id="1347389"/>
    <lineage>
        <taxon>Eukaryota</taxon>
        <taxon>Fungi</taxon>
        <taxon>Dikarya</taxon>
        <taxon>Ascomycota</taxon>
        <taxon>Pezizomycotina</taxon>
        <taxon>Sordariomycetes</taxon>
        <taxon>Hypocreomycetidae</taxon>
        <taxon>Glomerellales</taxon>
        <taxon>Glomerellaceae</taxon>
        <taxon>Colletotrichum</taxon>
        <taxon>Colletotrichum orbiculare species complex</taxon>
    </lineage>
</organism>
<comment type="caution">
    <text evidence="1">The sequence shown here is derived from an EMBL/GenBank/DDBJ whole genome shotgun (WGS) entry which is preliminary data.</text>
</comment>
<dbReference type="Proteomes" id="UP000295604">
    <property type="component" value="Unassembled WGS sequence"/>
</dbReference>
<evidence type="ECO:0000313" key="1">
    <source>
        <dbReference type="EMBL" id="TEA13798.1"/>
    </source>
</evidence>
<name>A0A4R8T8H2_9PEZI</name>
<keyword evidence="2" id="KW-1185">Reference proteome</keyword>
<dbReference type="AlphaFoldDB" id="A0A4R8T8H2"/>
<evidence type="ECO:0000313" key="2">
    <source>
        <dbReference type="Proteomes" id="UP000295604"/>
    </source>
</evidence>
<gene>
    <name evidence="1" type="ORF">C8034_v004163</name>
</gene>
<sequence>MAVPFAEATVLSTSLAPVSYNKETVNTQRSRCAWLRVDHASPTRSCLLPAHLPPRLQLPLQLPPR</sequence>
<protein>
    <submittedName>
        <fullName evidence="1">Uncharacterized protein</fullName>
    </submittedName>
</protein>
<proteinExistence type="predicted"/>